<dbReference type="InterPro" id="IPR001331">
    <property type="entry name" value="GDS_CDC24_CS"/>
</dbReference>
<dbReference type="Gene3D" id="1.10.555.10">
    <property type="entry name" value="Rho GTPase activation protein"/>
    <property type="match status" value="1"/>
</dbReference>
<dbReference type="FunFam" id="1.10.555.10:FF:000004">
    <property type="entry name" value="active breakpoint cluster region-related protein-like"/>
    <property type="match status" value="1"/>
</dbReference>
<feature type="compositionally biased region" description="Polar residues" evidence="7">
    <location>
        <begin position="448"/>
        <end position="468"/>
    </location>
</feature>
<dbReference type="EMBL" id="BPLQ01008773">
    <property type="protein sequence ID" value="GIY39253.1"/>
    <property type="molecule type" value="Genomic_DNA"/>
</dbReference>
<dbReference type="InterPro" id="IPR035899">
    <property type="entry name" value="DBL_dom_sf"/>
</dbReference>
<sequence>MSVFGDFQKAWAQRFPGCELPQAWEEDVRANLTKHRQKVAALNEELEKEEFYVEYLEHLLADVERVKQNPRLNNIDSETNSSLNIETSAKESNALISGNKMPETSVIDKNSTSDEQHSKTEKVCQNRSLEANDQNSYITVISVGGSNSLNELEKSNSQENKLCNTDSMKLTDNKENKTETNSPVQKKKPPAPPKKPRKSIPVQAVPPVMKTDVTSFDSKLNSEPANNRYLASSCEDVNNSLVNTSDSDIISNDPSPTSTIASSIIYEPKEINDSFNALIDENKTEDDNFIDENIYDTVAPDEGDVVNSLTMANAVVEKEPEGDYVVFSETFESHQECPPPISTRSRTTDSLLSTQRSIEESPEYATYMNIDYFLQNQRRPAGKSDRAYSVGGDSDEEPFLGCSSDHEPEPDHVADYSEKKNSSTSAPTDDVFDMDSGVYSSSVESTSFLTGTSTPPSTKKNEKNNGLSKSESERLAMYKCILGSIAESETVYLECLNMLLQYMKALKSTITTSQPLLSLEDYNVIFYRIPELHSLHTAFLKGLKKQIENWDGTHTVGEDFKILASKLGVYGSFLQNYSKAIETIRKCSVDNLKFSEITKSIKLKALQGQATTLEDLLHKPVARVQKNALVLHDLLQYTPENHSDYKTLKTALKMTQCFLNDINVSATESMFPVTDRAQRHLVKNSFIVELSEGHRKLRHLFLFSDVIVCARYKPSTRQKFTFEVKWFIPLCDVILLEINGDTESVKENSPFDILSLKSRASNIRDQILKEEKGKEKRVAGRNIDKHKKKLAELEAQLVLASPNLLFRLSQKCGKNYTFFLSSEFERAQWNEAISILQSTAVPSTTPINPYELQAWVTSCRKHLGTNLGSFLLRSGKDEDLLVGDLHIVVQSLHGLTRPSDVYLCFEVDSYGHFFNKVKTKTCFSSMEPIFNQDFVIDLEGSQTLRILCYENSPQGPILRGKGALELSQTWLTDKIQEKSVSLQELMLTVGLKYVPPELSLRRIPSSKSGGVFGVKIQQVCKKEKSPIPFLVMSCIREVEKRGIHEIGIYRVSGSASDVQRLKKSFETNVYEAEQLLKEVDIHSVTGMFKMYMRELPEALFTDSLYQRFFQAFSLSNQEEKSKQLLQLFEELPEINRGIIIYLLDHLVRIHQSEATNKMSLHNLATVFGPTLLRPGSRSSSSSPSDLLTAGTVDVMAQAGIFYFFLKRHAAELPLKAEDYH</sequence>
<dbReference type="GO" id="GO:0043197">
    <property type="term" value="C:dendritic spine"/>
    <property type="evidence" value="ECO:0007669"/>
    <property type="project" value="UniProtKB-SubCell"/>
</dbReference>
<dbReference type="Gene3D" id="4.10.280.30">
    <property type="entry name" value="Bcr-Abl oncoprotein oligomerisation domain"/>
    <property type="match status" value="1"/>
</dbReference>
<dbReference type="GO" id="GO:0016020">
    <property type="term" value="C:membrane"/>
    <property type="evidence" value="ECO:0007669"/>
    <property type="project" value="TreeGrafter"/>
</dbReference>
<dbReference type="InterPro" id="IPR011993">
    <property type="entry name" value="PH-like_dom_sf"/>
</dbReference>
<name>A0AAV4SXV3_9ARAC</name>
<keyword evidence="5" id="KW-0770">Synapse</keyword>
<keyword evidence="6" id="KW-0966">Cell projection</keyword>
<evidence type="ECO:0000259" key="8">
    <source>
        <dbReference type="PROSITE" id="PS50004"/>
    </source>
</evidence>
<dbReference type="Gene3D" id="2.60.40.150">
    <property type="entry name" value="C2 domain"/>
    <property type="match status" value="1"/>
</dbReference>
<dbReference type="PROSITE" id="PS50238">
    <property type="entry name" value="RHOGAP"/>
    <property type="match status" value="1"/>
</dbReference>
<dbReference type="SUPFAM" id="SSF49562">
    <property type="entry name" value="C2 domain (Calcium/lipid-binding domain, CaLB)"/>
    <property type="match status" value="1"/>
</dbReference>
<evidence type="ECO:0000313" key="11">
    <source>
        <dbReference type="EMBL" id="GIY39253.1"/>
    </source>
</evidence>
<dbReference type="InterPro" id="IPR035892">
    <property type="entry name" value="C2_domain_sf"/>
</dbReference>
<dbReference type="InterPro" id="IPR000219">
    <property type="entry name" value="DH_dom"/>
</dbReference>
<comment type="caution">
    <text evidence="11">The sequence shown here is derived from an EMBL/GenBank/DDBJ whole genome shotgun (WGS) entry which is preliminary data.</text>
</comment>
<dbReference type="SUPFAM" id="SSF48350">
    <property type="entry name" value="GTPase activation domain, GAP"/>
    <property type="match status" value="1"/>
</dbReference>
<dbReference type="Pfam" id="PF19057">
    <property type="entry name" value="PH_19"/>
    <property type="match status" value="1"/>
</dbReference>
<evidence type="ECO:0000256" key="5">
    <source>
        <dbReference type="ARBA" id="ARBA00023018"/>
    </source>
</evidence>
<dbReference type="GO" id="GO:0004674">
    <property type="term" value="F:protein serine/threonine kinase activity"/>
    <property type="evidence" value="ECO:0007669"/>
    <property type="project" value="InterPro"/>
</dbReference>
<dbReference type="PROSITE" id="PS00741">
    <property type="entry name" value="DH_1"/>
    <property type="match status" value="1"/>
</dbReference>
<dbReference type="InterPro" id="IPR001849">
    <property type="entry name" value="PH_domain"/>
</dbReference>
<dbReference type="GO" id="GO:0035556">
    <property type="term" value="P:intracellular signal transduction"/>
    <property type="evidence" value="ECO:0007669"/>
    <property type="project" value="InterPro"/>
</dbReference>
<dbReference type="InterPro" id="IPR036481">
    <property type="entry name" value="Bcr-Abl_oncoprot_oligo_sf"/>
</dbReference>
<dbReference type="Gene3D" id="1.20.900.10">
    <property type="entry name" value="Dbl homology (DH) domain"/>
    <property type="match status" value="1"/>
</dbReference>
<keyword evidence="4" id="KW-0344">Guanine-nucleotide releasing factor</keyword>
<feature type="compositionally biased region" description="Low complexity" evidence="7">
    <location>
        <begin position="342"/>
        <end position="356"/>
    </location>
</feature>
<evidence type="ECO:0000259" key="10">
    <source>
        <dbReference type="PROSITE" id="PS50238"/>
    </source>
</evidence>
<dbReference type="SUPFAM" id="SSF50729">
    <property type="entry name" value="PH domain-like"/>
    <property type="match status" value="1"/>
</dbReference>
<evidence type="ECO:0000256" key="2">
    <source>
        <dbReference type="ARBA" id="ARBA00004552"/>
    </source>
</evidence>
<dbReference type="GO" id="GO:0005085">
    <property type="term" value="F:guanyl-nucleotide exchange factor activity"/>
    <property type="evidence" value="ECO:0007669"/>
    <property type="project" value="UniProtKB-KW"/>
</dbReference>
<dbReference type="PROSITE" id="PS50004">
    <property type="entry name" value="C2"/>
    <property type="match status" value="1"/>
</dbReference>
<dbReference type="GO" id="GO:0030424">
    <property type="term" value="C:axon"/>
    <property type="evidence" value="ECO:0007669"/>
    <property type="project" value="UniProtKB-SubCell"/>
</dbReference>
<evidence type="ECO:0000256" key="6">
    <source>
        <dbReference type="ARBA" id="ARBA00023273"/>
    </source>
</evidence>
<dbReference type="SMART" id="SM00325">
    <property type="entry name" value="RhoGEF"/>
    <property type="match status" value="1"/>
</dbReference>
<comment type="subcellular location">
    <subcellularLocation>
        <location evidence="1">Cell projection</location>
        <location evidence="1">Axon</location>
    </subcellularLocation>
    <subcellularLocation>
        <location evidence="2">Cell projection</location>
        <location evidence="2">Dendritic spine</location>
    </subcellularLocation>
</comment>
<evidence type="ECO:0000256" key="7">
    <source>
        <dbReference type="SAM" id="MobiDB-lite"/>
    </source>
</evidence>
<feature type="domain" description="C2" evidence="8">
    <location>
        <begin position="866"/>
        <end position="979"/>
    </location>
</feature>
<dbReference type="InterPro" id="IPR037769">
    <property type="entry name" value="Abr/Bcr"/>
</dbReference>
<organism evidence="11 12">
    <name type="scientific">Caerostris darwini</name>
    <dbReference type="NCBI Taxonomy" id="1538125"/>
    <lineage>
        <taxon>Eukaryota</taxon>
        <taxon>Metazoa</taxon>
        <taxon>Ecdysozoa</taxon>
        <taxon>Arthropoda</taxon>
        <taxon>Chelicerata</taxon>
        <taxon>Arachnida</taxon>
        <taxon>Araneae</taxon>
        <taxon>Araneomorphae</taxon>
        <taxon>Entelegynae</taxon>
        <taxon>Araneoidea</taxon>
        <taxon>Araneidae</taxon>
        <taxon>Caerostris</taxon>
    </lineage>
</organism>
<keyword evidence="12" id="KW-1185">Reference proteome</keyword>
<keyword evidence="3" id="KW-0343">GTPase activation</keyword>
<dbReference type="SMART" id="SM00324">
    <property type="entry name" value="RhoGAP"/>
    <property type="match status" value="1"/>
</dbReference>
<dbReference type="InterPro" id="IPR015123">
    <property type="entry name" value="Bcr-Abl_oncoprot_oligo"/>
</dbReference>
<feature type="domain" description="DH" evidence="9">
    <location>
        <begin position="477"/>
        <end position="665"/>
    </location>
</feature>
<gene>
    <name evidence="11" type="primary">abr</name>
    <name evidence="11" type="ORF">CDAR_209751</name>
</gene>
<dbReference type="InterPro" id="IPR000008">
    <property type="entry name" value="C2_dom"/>
</dbReference>
<evidence type="ECO:0000256" key="1">
    <source>
        <dbReference type="ARBA" id="ARBA00004489"/>
    </source>
</evidence>
<dbReference type="GO" id="GO:0005096">
    <property type="term" value="F:GTPase activator activity"/>
    <property type="evidence" value="ECO:0007669"/>
    <property type="project" value="UniProtKB-KW"/>
</dbReference>
<feature type="domain" description="Rho-GAP" evidence="10">
    <location>
        <begin position="1014"/>
        <end position="1203"/>
    </location>
</feature>
<feature type="region of interest" description="Disordered" evidence="7">
    <location>
        <begin position="331"/>
        <end position="357"/>
    </location>
</feature>
<evidence type="ECO:0000256" key="4">
    <source>
        <dbReference type="ARBA" id="ARBA00022658"/>
    </source>
</evidence>
<dbReference type="Gene3D" id="2.30.29.30">
    <property type="entry name" value="Pleckstrin-homology domain (PH domain)/Phosphotyrosine-binding domain (PTB)"/>
    <property type="match status" value="1"/>
</dbReference>
<dbReference type="SUPFAM" id="SSF48065">
    <property type="entry name" value="DBL homology domain (DH-domain)"/>
    <property type="match status" value="1"/>
</dbReference>
<dbReference type="Pfam" id="PF00621">
    <property type="entry name" value="RhoGEF"/>
    <property type="match status" value="1"/>
</dbReference>
<dbReference type="Pfam" id="PF00620">
    <property type="entry name" value="RhoGAP"/>
    <property type="match status" value="1"/>
</dbReference>
<evidence type="ECO:0000313" key="12">
    <source>
        <dbReference type="Proteomes" id="UP001054837"/>
    </source>
</evidence>
<dbReference type="SMART" id="SM00233">
    <property type="entry name" value="PH"/>
    <property type="match status" value="1"/>
</dbReference>
<proteinExistence type="predicted"/>
<accession>A0AAV4SXV3</accession>
<dbReference type="SMART" id="SM00239">
    <property type="entry name" value="C2"/>
    <property type="match status" value="1"/>
</dbReference>
<dbReference type="Pfam" id="PF09036">
    <property type="entry name" value="Bcr-Abl_Oligo"/>
    <property type="match status" value="1"/>
</dbReference>
<evidence type="ECO:0000259" key="9">
    <source>
        <dbReference type="PROSITE" id="PS50010"/>
    </source>
</evidence>
<feature type="compositionally biased region" description="Basic and acidic residues" evidence="7">
    <location>
        <begin position="111"/>
        <end position="124"/>
    </location>
</feature>
<reference evidence="11 12" key="1">
    <citation type="submission" date="2021-06" db="EMBL/GenBank/DDBJ databases">
        <title>Caerostris darwini draft genome.</title>
        <authorList>
            <person name="Kono N."/>
            <person name="Arakawa K."/>
        </authorList>
    </citation>
    <scope>NUCLEOTIDE SEQUENCE [LARGE SCALE GENOMIC DNA]</scope>
</reference>
<feature type="compositionally biased region" description="Low complexity" evidence="7">
    <location>
        <begin position="436"/>
        <end position="447"/>
    </location>
</feature>
<feature type="compositionally biased region" description="Basic and acidic residues" evidence="7">
    <location>
        <begin position="169"/>
        <end position="178"/>
    </location>
</feature>
<dbReference type="PROSITE" id="PS50010">
    <property type="entry name" value="DH_2"/>
    <property type="match status" value="1"/>
</dbReference>
<protein>
    <submittedName>
        <fullName evidence="11">Active breakpoint cluster region-related protein</fullName>
    </submittedName>
</protein>
<feature type="region of interest" description="Disordered" evidence="7">
    <location>
        <begin position="93"/>
        <end position="128"/>
    </location>
</feature>
<dbReference type="Proteomes" id="UP001054837">
    <property type="component" value="Unassembled WGS sequence"/>
</dbReference>
<dbReference type="AlphaFoldDB" id="A0AAV4SXV3"/>
<dbReference type="PANTHER" id="PTHR23182:SF1">
    <property type="entry name" value="RHO GTPASE ACTIVATING PROTEIN AT 1A, ISOFORM E"/>
    <property type="match status" value="1"/>
</dbReference>
<dbReference type="CDD" id="cd00160">
    <property type="entry name" value="RhoGEF"/>
    <property type="match status" value="1"/>
</dbReference>
<evidence type="ECO:0000256" key="3">
    <source>
        <dbReference type="ARBA" id="ARBA00022468"/>
    </source>
</evidence>
<feature type="region of interest" description="Disordered" evidence="7">
    <location>
        <begin position="381"/>
        <end position="468"/>
    </location>
</feature>
<dbReference type="InterPro" id="IPR008936">
    <property type="entry name" value="Rho_GTPase_activation_prot"/>
</dbReference>
<feature type="compositionally biased region" description="Basic residues" evidence="7">
    <location>
        <begin position="185"/>
        <end position="198"/>
    </location>
</feature>
<dbReference type="InterPro" id="IPR000198">
    <property type="entry name" value="RhoGAP_dom"/>
</dbReference>
<feature type="compositionally biased region" description="Basic and acidic residues" evidence="7">
    <location>
        <begin position="404"/>
        <end position="421"/>
    </location>
</feature>
<dbReference type="PANTHER" id="PTHR23182">
    <property type="entry name" value="BREAKPOINT CLUSTER REGION PROTEIN BCR"/>
    <property type="match status" value="1"/>
</dbReference>
<feature type="region of interest" description="Disordered" evidence="7">
    <location>
        <begin position="150"/>
        <end position="200"/>
    </location>
</feature>